<dbReference type="Gene3D" id="3.90.1410.10">
    <property type="entry name" value="set domain protein methyltransferase, domain 1"/>
    <property type="match status" value="1"/>
</dbReference>
<gene>
    <name evidence="1" type="ORF">LAMI_0D13322G</name>
</gene>
<sequence length="566" mass="64811">MKSEKLEAVISWALNHGTHIDSSVRFVVAKNGEASAIATSKINDQRTLISVPRPIFLTAENAEQHFNVKTGSSNRSNELLKIYLSKLMFERNFVDRKLFEPYLDILPLPNRIFSPYFWTSDDFAALQGTDLALSVKRNFRSLLGAWYVAGTSANSLRSEDRQFYSAASKDPNFNFHQALKRSEELHWQSFEAFLWAHFILTSRGFPSIIYEDSPRDVNEAFLLPVIDLLNHANGKKVKWSFSKGENKVNFSTTEMLTSEEELFNNYGDKSNEELLLNYGFCLNNNTFDVGHLALRFPQEVLKEIEKFGIKLDPSDITTDSVNFRLQMNGSIPQSLIRVFAYLNKLTSETYLTNRAVLEGLEQLNGILKQKLQFVKGQKLNSMKSQEAIRFAKTYLQGQKTIYQQTYDAIPKLEKGLLKAMKPTSFKTILKQDKQFFNSLLISFGVTDYEDIPKKGFLKQCILLWLVRAANERLNGKIGIEIPHFITECIQQVADNIVVEKSDVEEYVDFYKSCFPRLSQQVPEVFAAGNWGIKQFILAGTVFDRLVWIRPSSQEPLFIKPEAYESS</sequence>
<reference evidence="1 2" key="1">
    <citation type="submission" date="2016-03" db="EMBL/GenBank/DDBJ databases">
        <authorList>
            <person name="Devillers H."/>
        </authorList>
    </citation>
    <scope>NUCLEOTIDE SEQUENCE [LARGE SCALE GENOMIC DNA]</scope>
    <source>
        <strain evidence="1">CBS 11717</strain>
    </source>
</reference>
<proteinExistence type="predicted"/>
<dbReference type="AlphaFoldDB" id="A0A1G4JGC4"/>
<protein>
    <submittedName>
        <fullName evidence="1">LAMI_0D13322g1_1</fullName>
    </submittedName>
</protein>
<name>A0A1G4JGC4_9SACH</name>
<dbReference type="STRING" id="1230905.A0A1G4JGC4"/>
<accession>A0A1G4JGC4</accession>
<dbReference type="PANTHER" id="PTHR13271:SF147">
    <property type="entry name" value="PROTEIN-LYSINE N-METHYLTRANSFERASE EFM1-RELATED"/>
    <property type="match status" value="1"/>
</dbReference>
<dbReference type="Proteomes" id="UP000191024">
    <property type="component" value="Chromosome D"/>
</dbReference>
<dbReference type="GO" id="GO:0005634">
    <property type="term" value="C:nucleus"/>
    <property type="evidence" value="ECO:0007669"/>
    <property type="project" value="TreeGrafter"/>
</dbReference>
<evidence type="ECO:0000313" key="1">
    <source>
        <dbReference type="EMBL" id="SCU89367.1"/>
    </source>
</evidence>
<dbReference type="SUPFAM" id="SSF82199">
    <property type="entry name" value="SET domain"/>
    <property type="match status" value="1"/>
</dbReference>
<dbReference type="EMBL" id="LT598463">
    <property type="protein sequence ID" value="SCU89367.1"/>
    <property type="molecule type" value="Genomic_DNA"/>
</dbReference>
<dbReference type="InterPro" id="IPR050600">
    <property type="entry name" value="SETD3_SETD6_MTase"/>
</dbReference>
<dbReference type="GO" id="GO:0016279">
    <property type="term" value="F:protein-lysine N-methyltransferase activity"/>
    <property type="evidence" value="ECO:0007669"/>
    <property type="project" value="TreeGrafter"/>
</dbReference>
<dbReference type="InterPro" id="IPR046341">
    <property type="entry name" value="SET_dom_sf"/>
</dbReference>
<dbReference type="PANTHER" id="PTHR13271">
    <property type="entry name" value="UNCHARACTERIZED PUTATIVE METHYLTRANSFERASE"/>
    <property type="match status" value="1"/>
</dbReference>
<evidence type="ECO:0000313" key="2">
    <source>
        <dbReference type="Proteomes" id="UP000191024"/>
    </source>
</evidence>
<dbReference type="OrthoDB" id="42889at2759"/>
<organism evidence="1 2">
    <name type="scientific">Lachancea mirantina</name>
    <dbReference type="NCBI Taxonomy" id="1230905"/>
    <lineage>
        <taxon>Eukaryota</taxon>
        <taxon>Fungi</taxon>
        <taxon>Dikarya</taxon>
        <taxon>Ascomycota</taxon>
        <taxon>Saccharomycotina</taxon>
        <taxon>Saccharomycetes</taxon>
        <taxon>Saccharomycetales</taxon>
        <taxon>Saccharomycetaceae</taxon>
        <taxon>Lachancea</taxon>
    </lineage>
</organism>
<keyword evidence="2" id="KW-1185">Reference proteome</keyword>